<dbReference type="RefSeq" id="WP_205738021.1">
    <property type="nucleotide sequence ID" value="NZ_CP018632.1"/>
</dbReference>
<dbReference type="Gene3D" id="3.90.640.10">
    <property type="entry name" value="Actin, Chain A, domain 4"/>
    <property type="match status" value="1"/>
</dbReference>
<dbReference type="SUPFAM" id="SSF53067">
    <property type="entry name" value="Actin-like ATPase domain"/>
    <property type="match status" value="2"/>
</dbReference>
<sequence>MNAGGIDFGTSNSSVGYLKSGEPTLLAFGEDGYSVPTAIFYSAESAEVYFGKQAVSQYTEEVEGRLLRSLKSILGSSLMGEKTAIRNRRVAFSDIIQDFFGFLRVTLASQGQADMNQVVLGRPVHFVDDNPEMDRLAERQLREIAEKSGFEHVEFQFEPVAAALTYESKLQDEQLALVVDIGGGTADFSIIRLSPERHRQADRTSDILSTVGIHIGGTDFDRLLSLHSLMPLLGMGTLVKGTTRQLPNSTYYDLATWHRIPLLYNNATEQKIRQIQLDAAEADKVRLLGEVVSRKLGHALARKVEQSKIKLSASGISECLLQGLSRDLQTVISRDEFETAIGSVVERLSHCVSTALLDSQIRPEAITRVFYTGGTSAVPLLRQQFGEMFPSAQHVQGDTFGSVGLGLTIDAARRFA</sequence>
<evidence type="ECO:0000256" key="2">
    <source>
        <dbReference type="ARBA" id="ARBA00022741"/>
    </source>
</evidence>
<dbReference type="InterPro" id="IPR043129">
    <property type="entry name" value="ATPase_NBD"/>
</dbReference>
<accession>A0A2Z2NV12</accession>
<keyword evidence="2" id="KW-0547">Nucleotide-binding</keyword>
<dbReference type="EMBL" id="CP018632">
    <property type="protein sequence ID" value="ASJ72630.1"/>
    <property type="molecule type" value="Genomic_DNA"/>
</dbReference>
<evidence type="ECO:0000256" key="3">
    <source>
        <dbReference type="ARBA" id="ARBA00022840"/>
    </source>
</evidence>
<evidence type="ECO:0000256" key="1">
    <source>
        <dbReference type="ARBA" id="ARBA00007381"/>
    </source>
</evidence>
<keyword evidence="3" id="KW-0067">ATP-binding</keyword>
<comment type="similarity">
    <text evidence="1">Belongs to the heat shock protein 70 family.</text>
</comment>
<proteinExistence type="inferred from homology"/>
<dbReference type="InterPro" id="IPR018181">
    <property type="entry name" value="Heat_shock_70_CS"/>
</dbReference>
<dbReference type="InterPro" id="IPR013126">
    <property type="entry name" value="Hsp_70_fam"/>
</dbReference>
<evidence type="ECO:0000313" key="5">
    <source>
        <dbReference type="Proteomes" id="UP000250079"/>
    </source>
</evidence>
<dbReference type="Proteomes" id="UP000250079">
    <property type="component" value="Chromosome"/>
</dbReference>
<gene>
    <name evidence="4" type="primary">dnaK2</name>
    <name evidence="4" type="ORF">IMCC3135_12710</name>
</gene>
<dbReference type="PANTHER" id="PTHR19375">
    <property type="entry name" value="HEAT SHOCK PROTEIN 70KDA"/>
    <property type="match status" value="1"/>
</dbReference>
<dbReference type="Gene3D" id="3.30.420.40">
    <property type="match status" value="3"/>
</dbReference>
<protein>
    <submittedName>
        <fullName evidence="4">Chaperone protein dnaK2</fullName>
    </submittedName>
</protein>
<dbReference type="GO" id="GO:0140662">
    <property type="term" value="F:ATP-dependent protein folding chaperone"/>
    <property type="evidence" value="ECO:0007669"/>
    <property type="project" value="InterPro"/>
</dbReference>
<name>A0A2Z2NV12_9GAMM</name>
<dbReference type="GO" id="GO:0005524">
    <property type="term" value="F:ATP binding"/>
    <property type="evidence" value="ECO:0007669"/>
    <property type="project" value="UniProtKB-KW"/>
</dbReference>
<keyword evidence="5" id="KW-1185">Reference proteome</keyword>
<dbReference type="PROSITE" id="PS00329">
    <property type="entry name" value="HSP70_2"/>
    <property type="match status" value="1"/>
</dbReference>
<dbReference type="Pfam" id="PF00012">
    <property type="entry name" value="HSP70"/>
    <property type="match status" value="2"/>
</dbReference>
<dbReference type="CDD" id="cd10231">
    <property type="entry name" value="ASKHA_NBD_HSP70_YegD-like"/>
    <property type="match status" value="1"/>
</dbReference>
<dbReference type="AlphaFoldDB" id="A0A2Z2NV12"/>
<evidence type="ECO:0000313" key="4">
    <source>
        <dbReference type="EMBL" id="ASJ72630.1"/>
    </source>
</evidence>
<organism evidence="4 5">
    <name type="scientific">Granulosicoccus antarcticus IMCC3135</name>
    <dbReference type="NCBI Taxonomy" id="1192854"/>
    <lineage>
        <taxon>Bacteria</taxon>
        <taxon>Pseudomonadati</taxon>
        <taxon>Pseudomonadota</taxon>
        <taxon>Gammaproteobacteria</taxon>
        <taxon>Chromatiales</taxon>
        <taxon>Granulosicoccaceae</taxon>
        <taxon>Granulosicoccus</taxon>
    </lineage>
</organism>
<dbReference type="InterPro" id="IPR042054">
    <property type="entry name" value="YegD-like"/>
</dbReference>
<reference evidence="4 5" key="1">
    <citation type="submission" date="2016-12" db="EMBL/GenBank/DDBJ databases">
        <authorList>
            <person name="Song W.-J."/>
            <person name="Kurnit D.M."/>
        </authorList>
    </citation>
    <scope>NUCLEOTIDE SEQUENCE [LARGE SCALE GENOMIC DNA]</scope>
    <source>
        <strain evidence="4 5">IMCC3135</strain>
    </source>
</reference>
<dbReference type="KEGG" id="gai:IMCC3135_12710"/>